<dbReference type="HAMAP" id="MF_00041">
    <property type="entry name" value="Cys_tRNA_synth"/>
    <property type="match status" value="1"/>
</dbReference>
<evidence type="ECO:0000256" key="14">
    <source>
        <dbReference type="SAM" id="MobiDB-lite"/>
    </source>
</evidence>
<name>A0ABR5Q1Q0_9ACTN</name>
<dbReference type="InterPro" id="IPR015273">
    <property type="entry name" value="Cys-tRNA-synt_Ia_DALR"/>
</dbReference>
<feature type="binding site" evidence="13">
    <location>
        <position position="27"/>
    </location>
    <ligand>
        <name>Zn(2+)</name>
        <dbReference type="ChEBI" id="CHEBI:29105"/>
    </ligand>
</feature>
<evidence type="ECO:0000256" key="10">
    <source>
        <dbReference type="ARBA" id="ARBA00022917"/>
    </source>
</evidence>
<keyword evidence="6 13" id="KW-0479">Metal-binding</keyword>
<comment type="cofactor">
    <cofactor evidence="13">
        <name>Zn(2+)</name>
        <dbReference type="ChEBI" id="CHEBI:29105"/>
    </cofactor>
    <text evidence="13">Binds 1 zinc ion per subunit.</text>
</comment>
<dbReference type="Gene3D" id="3.40.50.620">
    <property type="entry name" value="HUPs"/>
    <property type="match status" value="1"/>
</dbReference>
<sequence length="513" mass="56963">MLVYNTQTHRKETFTPIDEGKVRMYVCGPTVYDQIHIGNARTFLSFDVIRRYLMHAGYEVTFAQNLTDVDDKIINRALEQGRTAQEVAEEYSSAFIEQMHRFNILDPDIRPRATHEINAMVEMIQSLIDQGFAYAVPSGDVYFSVRADHNYGVLSGRDLDQLRAGERVEVNTEKRDPFDFALWKTAKPGEPSWPSPWGEGRPGWHSECCAMIHRYLGTPIDIHGGGADLVFPHHENETAQASCCWHEPLANYWMHAGMLRVEGEKMSKSLGNFYTLKEVLDSYSADAVRLLMLQTHYRASLDFSFERLDGAIGTLERMKTCVANLRWAAKNAQSTERSADAGRSANTGDATQDHKQSDRENELTSAIGTACENFERSMADDFNTAEALAAMFTLVTAANTYLADAADAINAKLTLHAADTLTELFGVLGISVNTDKASDELPHELIDLAKSQAGYEGESVTQAAEALLSARQNARAEKNWVVADAIRDGIAGLGLLIEDTASGARLKYNSRKD</sequence>
<accession>A0ABR5Q1Q0</accession>
<keyword evidence="4 13" id="KW-0963">Cytoplasm</keyword>
<feature type="region of interest" description="Disordered" evidence="14">
    <location>
        <begin position="334"/>
        <end position="363"/>
    </location>
</feature>
<feature type="binding site" evidence="13">
    <location>
        <position position="237"/>
    </location>
    <ligand>
        <name>Zn(2+)</name>
        <dbReference type="ChEBI" id="CHEBI:29105"/>
    </ligand>
</feature>
<evidence type="ECO:0000256" key="9">
    <source>
        <dbReference type="ARBA" id="ARBA00022840"/>
    </source>
</evidence>
<dbReference type="NCBIfam" id="TIGR00435">
    <property type="entry name" value="cysS"/>
    <property type="match status" value="1"/>
</dbReference>
<keyword evidence="17" id="KW-1185">Reference proteome</keyword>
<organism evidence="16 17">
    <name type="scientific">Lancefieldella rimae</name>
    <dbReference type="NCBI Taxonomy" id="1383"/>
    <lineage>
        <taxon>Bacteria</taxon>
        <taxon>Bacillati</taxon>
        <taxon>Actinomycetota</taxon>
        <taxon>Coriobacteriia</taxon>
        <taxon>Coriobacteriales</taxon>
        <taxon>Atopobiaceae</taxon>
        <taxon>Lancefieldella</taxon>
    </lineage>
</organism>
<feature type="short sequence motif" description="'KMSKS' region" evidence="13">
    <location>
        <begin position="265"/>
        <end position="269"/>
    </location>
</feature>
<evidence type="ECO:0000313" key="17">
    <source>
        <dbReference type="Proteomes" id="UP000051927"/>
    </source>
</evidence>
<keyword evidence="8 13" id="KW-0862">Zinc</keyword>
<dbReference type="InterPro" id="IPR009080">
    <property type="entry name" value="tRNAsynth_Ia_anticodon-bd"/>
</dbReference>
<proteinExistence type="inferred from homology"/>
<keyword evidence="7 13" id="KW-0547">Nucleotide-binding</keyword>
<keyword evidence="10 13" id="KW-0648">Protein biosynthesis</keyword>
<dbReference type="Pfam" id="PF09190">
    <property type="entry name" value="DALR_2"/>
    <property type="match status" value="1"/>
</dbReference>
<dbReference type="Pfam" id="PF23493">
    <property type="entry name" value="CysS_C"/>
    <property type="match status" value="1"/>
</dbReference>
<evidence type="ECO:0000256" key="3">
    <source>
        <dbReference type="ARBA" id="ARBA00011245"/>
    </source>
</evidence>
<dbReference type="SMART" id="SM00840">
    <property type="entry name" value="DALR_2"/>
    <property type="match status" value="1"/>
</dbReference>
<feature type="domain" description="Cysteinyl-tRNA synthetase class Ia DALR" evidence="15">
    <location>
        <begin position="373"/>
        <end position="442"/>
    </location>
</feature>
<dbReference type="InterPro" id="IPR032678">
    <property type="entry name" value="tRNA-synt_1_cat_dom"/>
</dbReference>
<evidence type="ECO:0000256" key="11">
    <source>
        <dbReference type="ARBA" id="ARBA00023146"/>
    </source>
</evidence>
<dbReference type="GeneID" id="84904313"/>
<dbReference type="InterPro" id="IPR024909">
    <property type="entry name" value="Cys-tRNA/MSH_ligase"/>
</dbReference>
<comment type="caution">
    <text evidence="16">The sequence shown here is derived from an EMBL/GenBank/DDBJ whole genome shotgun (WGS) entry which is preliminary data.</text>
</comment>
<evidence type="ECO:0000259" key="15">
    <source>
        <dbReference type="SMART" id="SM00840"/>
    </source>
</evidence>
<gene>
    <name evidence="13" type="primary">cysS</name>
    <name evidence="16" type="ORF">IV60_GL000030</name>
</gene>
<evidence type="ECO:0000256" key="13">
    <source>
        <dbReference type="HAMAP-Rule" id="MF_00041"/>
    </source>
</evidence>
<dbReference type="Proteomes" id="UP000051927">
    <property type="component" value="Unassembled WGS sequence"/>
</dbReference>
<feature type="binding site" evidence="13">
    <location>
        <position position="233"/>
    </location>
    <ligand>
        <name>Zn(2+)</name>
        <dbReference type="ChEBI" id="CHEBI:29105"/>
    </ligand>
</feature>
<evidence type="ECO:0000256" key="8">
    <source>
        <dbReference type="ARBA" id="ARBA00022833"/>
    </source>
</evidence>
<evidence type="ECO:0000256" key="7">
    <source>
        <dbReference type="ARBA" id="ARBA00022741"/>
    </source>
</evidence>
<dbReference type="SUPFAM" id="SSF52374">
    <property type="entry name" value="Nucleotidylyl transferase"/>
    <property type="match status" value="1"/>
</dbReference>
<evidence type="ECO:0000256" key="2">
    <source>
        <dbReference type="ARBA" id="ARBA00005594"/>
    </source>
</evidence>
<dbReference type="PANTHER" id="PTHR10890:SF3">
    <property type="entry name" value="CYSTEINE--TRNA LIGASE, CYTOPLASMIC"/>
    <property type="match status" value="1"/>
</dbReference>
<comment type="similarity">
    <text evidence="2 13">Belongs to the class-I aminoacyl-tRNA synthetase family.</text>
</comment>
<feature type="compositionally biased region" description="Basic and acidic residues" evidence="14">
    <location>
        <begin position="351"/>
        <end position="362"/>
    </location>
</feature>
<dbReference type="RefSeq" id="WP_003148811.1">
    <property type="nucleotide sequence ID" value="NZ_JQCP01000001.1"/>
</dbReference>
<dbReference type="EMBL" id="JQCP01000001">
    <property type="protein sequence ID" value="KRO02865.1"/>
    <property type="molecule type" value="Genomic_DNA"/>
</dbReference>
<evidence type="ECO:0000256" key="6">
    <source>
        <dbReference type="ARBA" id="ARBA00022723"/>
    </source>
</evidence>
<evidence type="ECO:0000256" key="1">
    <source>
        <dbReference type="ARBA" id="ARBA00004496"/>
    </source>
</evidence>
<evidence type="ECO:0000256" key="4">
    <source>
        <dbReference type="ARBA" id="ARBA00022490"/>
    </source>
</evidence>
<evidence type="ECO:0000256" key="5">
    <source>
        <dbReference type="ARBA" id="ARBA00022598"/>
    </source>
</evidence>
<reference evidence="16 17" key="1">
    <citation type="journal article" date="2015" name="Genome Announc.">
        <title>Expanding the biotechnology potential of lactobacilli through comparative genomics of 213 strains and associated genera.</title>
        <authorList>
            <person name="Sun Z."/>
            <person name="Harris H.M."/>
            <person name="McCann A."/>
            <person name="Guo C."/>
            <person name="Argimon S."/>
            <person name="Zhang W."/>
            <person name="Yang X."/>
            <person name="Jeffery I.B."/>
            <person name="Cooney J.C."/>
            <person name="Kagawa T.F."/>
            <person name="Liu W."/>
            <person name="Song Y."/>
            <person name="Salvetti E."/>
            <person name="Wrobel A."/>
            <person name="Rasinkangas P."/>
            <person name="Parkhill J."/>
            <person name="Rea M.C."/>
            <person name="O'Sullivan O."/>
            <person name="Ritari J."/>
            <person name="Douillard F.P."/>
            <person name="Paul Ross R."/>
            <person name="Yang R."/>
            <person name="Briner A.E."/>
            <person name="Felis G.E."/>
            <person name="de Vos W.M."/>
            <person name="Barrangou R."/>
            <person name="Klaenhammer T.R."/>
            <person name="Caufield P.W."/>
            <person name="Cui Y."/>
            <person name="Zhang H."/>
            <person name="O'Toole P.W."/>
        </authorList>
    </citation>
    <scope>NUCLEOTIDE SEQUENCE [LARGE SCALE GENOMIC DNA]</scope>
    <source>
        <strain evidence="16 17">DSM 7090</strain>
    </source>
</reference>
<dbReference type="PANTHER" id="PTHR10890">
    <property type="entry name" value="CYSTEINYL-TRNA SYNTHETASE"/>
    <property type="match status" value="1"/>
</dbReference>
<dbReference type="SUPFAM" id="SSF47323">
    <property type="entry name" value="Anticodon-binding domain of a subclass of class I aminoacyl-tRNA synthetases"/>
    <property type="match status" value="1"/>
</dbReference>
<dbReference type="InterPro" id="IPR056411">
    <property type="entry name" value="CysS_C"/>
</dbReference>
<dbReference type="EC" id="6.1.1.16" evidence="13"/>
<feature type="binding site" evidence="13">
    <location>
        <position position="268"/>
    </location>
    <ligand>
        <name>ATP</name>
        <dbReference type="ChEBI" id="CHEBI:30616"/>
    </ligand>
</feature>
<dbReference type="PRINTS" id="PR00983">
    <property type="entry name" value="TRNASYNTHCYS"/>
</dbReference>
<dbReference type="CDD" id="cd00672">
    <property type="entry name" value="CysRS_core"/>
    <property type="match status" value="1"/>
</dbReference>
<comment type="subunit">
    <text evidence="3 13">Monomer.</text>
</comment>
<comment type="catalytic activity">
    <reaction evidence="12 13">
        <text>tRNA(Cys) + L-cysteine + ATP = L-cysteinyl-tRNA(Cys) + AMP + diphosphate</text>
        <dbReference type="Rhea" id="RHEA:17773"/>
        <dbReference type="Rhea" id="RHEA-COMP:9661"/>
        <dbReference type="Rhea" id="RHEA-COMP:9679"/>
        <dbReference type="ChEBI" id="CHEBI:30616"/>
        <dbReference type="ChEBI" id="CHEBI:33019"/>
        <dbReference type="ChEBI" id="CHEBI:35235"/>
        <dbReference type="ChEBI" id="CHEBI:78442"/>
        <dbReference type="ChEBI" id="CHEBI:78517"/>
        <dbReference type="ChEBI" id="CHEBI:456215"/>
        <dbReference type="EC" id="6.1.1.16"/>
    </reaction>
</comment>
<feature type="short sequence motif" description="'HIGH' region" evidence="13">
    <location>
        <begin position="29"/>
        <end position="39"/>
    </location>
</feature>
<dbReference type="InterPro" id="IPR014729">
    <property type="entry name" value="Rossmann-like_a/b/a_fold"/>
</dbReference>
<dbReference type="InterPro" id="IPR015803">
    <property type="entry name" value="Cys-tRNA-ligase"/>
</dbReference>
<feature type="binding site" evidence="13">
    <location>
        <position position="208"/>
    </location>
    <ligand>
        <name>Zn(2+)</name>
        <dbReference type="ChEBI" id="CHEBI:29105"/>
    </ligand>
</feature>
<dbReference type="Pfam" id="PF01406">
    <property type="entry name" value="tRNA-synt_1e"/>
    <property type="match status" value="1"/>
</dbReference>
<keyword evidence="9 13" id="KW-0067">ATP-binding</keyword>
<keyword evidence="11 13" id="KW-0030">Aminoacyl-tRNA synthetase</keyword>
<evidence type="ECO:0000256" key="12">
    <source>
        <dbReference type="ARBA" id="ARBA00047398"/>
    </source>
</evidence>
<evidence type="ECO:0000313" key="16">
    <source>
        <dbReference type="EMBL" id="KRO02865.1"/>
    </source>
</evidence>
<dbReference type="Gene3D" id="1.20.120.1910">
    <property type="entry name" value="Cysteine-tRNA ligase, C-terminal anti-codon recognition domain"/>
    <property type="match status" value="1"/>
</dbReference>
<keyword evidence="5 13" id="KW-0436">Ligase</keyword>
<protein>
    <recommendedName>
        <fullName evidence="13">Cysteine--tRNA ligase</fullName>
        <ecNumber evidence="13">6.1.1.16</ecNumber>
    </recommendedName>
    <alternativeName>
        <fullName evidence="13">Cysteinyl-tRNA synthetase</fullName>
        <shortName evidence="13">CysRS</shortName>
    </alternativeName>
</protein>
<comment type="subcellular location">
    <subcellularLocation>
        <location evidence="1 13">Cytoplasm</location>
    </subcellularLocation>
</comment>